<dbReference type="PANTHER" id="PTHR32387">
    <property type="entry name" value="WU:FJ29H11"/>
    <property type="match status" value="1"/>
</dbReference>
<accession>E0ST71</accession>
<dbReference type="InterPro" id="IPR036890">
    <property type="entry name" value="HATPase_C_sf"/>
</dbReference>
<reference evidence="2 3" key="1">
    <citation type="journal article" date="2010" name="Stand. Genomic Sci.">
        <title>Complete genome sequence of Ignisphaera aggregans type strain (AQ1.S1).</title>
        <authorList>
            <person name="Goker M."/>
            <person name="Held B."/>
            <person name="Lapidus A."/>
            <person name="Nolan M."/>
            <person name="Spring S."/>
            <person name="Yasawong M."/>
            <person name="Lucas S."/>
            <person name="Glavina Del Rio T."/>
            <person name="Tice H."/>
            <person name="Cheng J.F."/>
            <person name="Goodwin L."/>
            <person name="Tapia R."/>
            <person name="Pitluck S."/>
            <person name="Liolios K."/>
            <person name="Ivanova N."/>
            <person name="Mavromatis K."/>
            <person name="Mikhailova N."/>
            <person name="Pati A."/>
            <person name="Chen A."/>
            <person name="Palaniappan K."/>
            <person name="Brambilla E."/>
            <person name="Land M."/>
            <person name="Hauser L."/>
            <person name="Chang Y.J."/>
            <person name="Jeffries C.D."/>
            <person name="Brettin T."/>
            <person name="Detter J.C."/>
            <person name="Han C."/>
            <person name="Rohde M."/>
            <person name="Sikorski J."/>
            <person name="Woyke T."/>
            <person name="Bristow J."/>
            <person name="Eisen J.A."/>
            <person name="Markowitz V."/>
            <person name="Hugenholtz P."/>
            <person name="Kyrpides N.C."/>
            <person name="Klenk H.P."/>
        </authorList>
    </citation>
    <scope>NUCLEOTIDE SEQUENCE [LARGE SCALE GENOMIC DNA]</scope>
    <source>
        <strain evidence="3">DSM 17230 / JCM 13409 / AQ1.S1</strain>
    </source>
</reference>
<protein>
    <recommendedName>
        <fullName evidence="4">DUF3883 domain-containing protein</fullName>
    </recommendedName>
</protein>
<dbReference type="NCBIfam" id="NF047352">
    <property type="entry name" value="P_loop_sacsin"/>
    <property type="match status" value="1"/>
</dbReference>
<dbReference type="Proteomes" id="UP000001304">
    <property type="component" value="Chromosome"/>
</dbReference>
<dbReference type="InterPro" id="IPR052957">
    <property type="entry name" value="Auxin_embryo_med"/>
</dbReference>
<evidence type="ECO:0000256" key="1">
    <source>
        <dbReference type="SAM" id="Coils"/>
    </source>
</evidence>
<dbReference type="STRING" id="583356.Igag_0718"/>
<sequence>MSGAVHVKEILEGYLRSDIRTLESLDGALNETLMNFLRSGAPERQFILEYLQNAIDAGSKNVKIVLDYDNVRILVYNDGTEFNHDDFESFCKIARSRKDPNKMLIGYIGIGAKSAFAIARKLELHSGEYHVTFEESNIPEELSKNYNLKYLWMIVPRTKDECYSSSCRYLMNTASFRTVFVLENLTKDKETLEIIHRTLLDYNYEYFLDARTLLFIPVHNIKVEICIFKNGVEKCLRRIEKFHEKEIQSGIPHLRKVVVKLREILSDREETEDWLIILKEVEVPENIRRDPITAIFKRENVVRRLVGIAFKTENDKLIPTKGVVKFSIFSYMPIREIESGFNYLLHADFLTDPGRGGIIENIAWNEWLRNELVKFLVDDVLEEFKHDDILKYQTMILIPHTSPTDPFIYKLYSEIMKNIKEKDLVMTYDGFKRVTTTTLLPKIVYQVLTDEQLCSLPKDPYVKSIAHRRVYDYIVEMLNLLPQNARNVLLSSYISYMYLGLRKIIEIGDDDTYKGVKSIYQILWQYSKSKDFIKNMIEFIMNDYLEKNAATVYSINKMLSNLMVLSIKGEVKKLKDVSIVPTSKLVAYLAKVLSIDESKLRELLQDIPIIEEDLIGYIVKLCDSMGRAHCWLDTTRYLIVEAFADERFLQNFVSEKLFEVLKHVLEEKIAQLEKAIEQNDELQIRDVMKRLVEVYYPILKTRKDKLREVLKDKVKVKVLDDGFIEVSRVMLPESDWHSLKNVLETIDQEQNKLVNTGFHPSTDYEKLRSEIKFVDLEFYQGVNIELLKQFLLDLGAEFRDSEQRFIEFKKRISEVLSVEIARVWLAKSGYFVSSGSAKSGWDITAMHKSESSIARVEVKGTTDKEYRGSIALRCDAKEFIDCREKCDKNEKCLIIIVENVAKDPQIRVINICELPKEIVEKYRIELPNDVLEHTKPIRFNELRGIQPY</sequence>
<organism evidence="2 3">
    <name type="scientific">Ignisphaera aggregans (strain DSM 17230 / JCM 13409 / AQ1.S1)</name>
    <dbReference type="NCBI Taxonomy" id="583356"/>
    <lineage>
        <taxon>Archaea</taxon>
        <taxon>Thermoproteota</taxon>
        <taxon>Thermoprotei</taxon>
        <taxon>Desulfurococcales</taxon>
        <taxon>Desulfurococcaceae</taxon>
        <taxon>Ignisphaera</taxon>
    </lineage>
</organism>
<keyword evidence="1" id="KW-0175">Coiled coil</keyword>
<evidence type="ECO:0000313" key="3">
    <source>
        <dbReference type="Proteomes" id="UP000001304"/>
    </source>
</evidence>
<dbReference type="SUPFAM" id="SSF55874">
    <property type="entry name" value="ATPase domain of HSP90 chaperone/DNA topoisomerase II/histidine kinase"/>
    <property type="match status" value="1"/>
</dbReference>
<evidence type="ECO:0008006" key="4">
    <source>
        <dbReference type="Google" id="ProtNLM"/>
    </source>
</evidence>
<dbReference type="HOGENOM" id="CLU_310296_0_0_2"/>
<gene>
    <name evidence="2" type="ordered locus">Igag_0718</name>
</gene>
<proteinExistence type="predicted"/>
<dbReference type="KEGG" id="iag:Igag_0718"/>
<dbReference type="PANTHER" id="PTHR32387:SF0">
    <property type="entry name" value="PROTEIN NO VEIN"/>
    <property type="match status" value="1"/>
</dbReference>
<dbReference type="Pfam" id="PF13589">
    <property type="entry name" value="HATPase_c_3"/>
    <property type="match status" value="1"/>
</dbReference>
<dbReference type="Gene3D" id="3.30.565.10">
    <property type="entry name" value="Histidine kinase-like ATPase, C-terminal domain"/>
    <property type="match status" value="1"/>
</dbReference>
<feature type="coiled-coil region" evidence="1">
    <location>
        <begin position="658"/>
        <end position="685"/>
    </location>
</feature>
<keyword evidence="3" id="KW-1185">Reference proteome</keyword>
<dbReference type="AlphaFoldDB" id="E0ST71"/>
<dbReference type="BioCyc" id="IAGG583356:GHAH-714-MONOMER"/>
<evidence type="ECO:0000313" key="2">
    <source>
        <dbReference type="EMBL" id="ADM27548.1"/>
    </source>
</evidence>
<dbReference type="EMBL" id="CP002098">
    <property type="protein sequence ID" value="ADM27548.1"/>
    <property type="molecule type" value="Genomic_DNA"/>
</dbReference>
<name>E0ST71_IGNAA</name>